<evidence type="ECO:0000313" key="2">
    <source>
        <dbReference type="EMBL" id="TYS13806.1"/>
    </source>
</evidence>
<dbReference type="RefSeq" id="WP_148942023.1">
    <property type="nucleotide sequence ID" value="NZ_VTEI01000017.1"/>
</dbReference>
<dbReference type="Proteomes" id="UP000322267">
    <property type="component" value="Unassembled WGS sequence"/>
</dbReference>
<dbReference type="AlphaFoldDB" id="A0A5D4NKE0"/>
<gene>
    <name evidence="2" type="ORF">FZC78_20885</name>
</gene>
<sequence length="66" mass="6959">MYYYLLLFLAAIGAGFALLFVTGVTAAGFLGPLGAPLAGLAVIVIVVFSLVIIYLAVKKLFQKSSY</sequence>
<dbReference type="EMBL" id="VTEI01000017">
    <property type="protein sequence ID" value="TYS13806.1"/>
    <property type="molecule type" value="Genomic_DNA"/>
</dbReference>
<evidence type="ECO:0000313" key="3">
    <source>
        <dbReference type="Proteomes" id="UP000322267"/>
    </source>
</evidence>
<reference evidence="2 3" key="1">
    <citation type="submission" date="2019-08" db="EMBL/GenBank/DDBJ databases">
        <title>Bacillus genomes from the desert of Cuatro Cienegas, Coahuila.</title>
        <authorList>
            <person name="Olmedo-Alvarez G."/>
        </authorList>
    </citation>
    <scope>NUCLEOTIDE SEQUENCE [LARGE SCALE GENOMIC DNA]</scope>
    <source>
        <strain evidence="2 3">CH34_1T</strain>
    </source>
</reference>
<proteinExistence type="predicted"/>
<keyword evidence="1" id="KW-0472">Membrane</keyword>
<evidence type="ECO:0000256" key="1">
    <source>
        <dbReference type="SAM" id="Phobius"/>
    </source>
</evidence>
<comment type="caution">
    <text evidence="2">The sequence shown here is derived from an EMBL/GenBank/DDBJ whole genome shotgun (WGS) entry which is preliminary data.</text>
</comment>
<accession>A0A5D4NKE0</accession>
<feature type="transmembrane region" description="Helical" evidence="1">
    <location>
        <begin position="36"/>
        <end position="57"/>
    </location>
</feature>
<keyword evidence="1" id="KW-0812">Transmembrane</keyword>
<organism evidence="2 3">
    <name type="scientific">Rossellomorea vietnamensis</name>
    <dbReference type="NCBI Taxonomy" id="218284"/>
    <lineage>
        <taxon>Bacteria</taxon>
        <taxon>Bacillati</taxon>
        <taxon>Bacillota</taxon>
        <taxon>Bacilli</taxon>
        <taxon>Bacillales</taxon>
        <taxon>Bacillaceae</taxon>
        <taxon>Rossellomorea</taxon>
    </lineage>
</organism>
<keyword evidence="1" id="KW-1133">Transmembrane helix</keyword>
<name>A0A5D4NKE0_9BACI</name>
<protein>
    <submittedName>
        <fullName evidence="2">Uncharacterized protein</fullName>
    </submittedName>
</protein>